<dbReference type="PANTHER" id="PTHR36302:SF1">
    <property type="entry name" value="COPPER CHAPERONE PCU(A)C"/>
    <property type="match status" value="1"/>
</dbReference>
<evidence type="ECO:0000256" key="1">
    <source>
        <dbReference type="SAM" id="SignalP"/>
    </source>
</evidence>
<dbReference type="Pfam" id="PF04314">
    <property type="entry name" value="PCuAC"/>
    <property type="match status" value="1"/>
</dbReference>
<comment type="caution">
    <text evidence="2">The sequence shown here is derived from an EMBL/GenBank/DDBJ whole genome shotgun (WGS) entry which is preliminary data.</text>
</comment>
<dbReference type="SUPFAM" id="SSF110087">
    <property type="entry name" value="DR1885-like metal-binding protein"/>
    <property type="match status" value="1"/>
</dbReference>
<dbReference type="InterPro" id="IPR036182">
    <property type="entry name" value="PCuAC_sf"/>
</dbReference>
<sequence>MPRPLMLAAALILSAAPALAEITVSDAYARASRPDAPTGAAFMVIENDGDADDRLVGVSSDAAARVGLHTHVAGDGGVMRMREAEDGFAIPAGGRHALERGGDHVMFMGLSQPFEPGATVPVVLEFEKAGEIRVEIPVDLDR</sequence>
<evidence type="ECO:0008006" key="4">
    <source>
        <dbReference type="Google" id="ProtNLM"/>
    </source>
</evidence>
<feature type="chain" id="PRO_5015661960" description="Copper(I)-binding protein" evidence="1">
    <location>
        <begin position="21"/>
        <end position="142"/>
    </location>
</feature>
<dbReference type="InterPro" id="IPR058248">
    <property type="entry name" value="Lxx211020-like"/>
</dbReference>
<protein>
    <recommendedName>
        <fullName evidence="4">Copper(I)-binding protein</fullName>
    </recommendedName>
</protein>
<evidence type="ECO:0000313" key="2">
    <source>
        <dbReference type="EMBL" id="PTX52035.1"/>
    </source>
</evidence>
<dbReference type="InterPro" id="IPR007410">
    <property type="entry name" value="LpqE-like"/>
</dbReference>
<accession>A0A2T6B7K4</accession>
<keyword evidence="1" id="KW-0732">Signal</keyword>
<gene>
    <name evidence="2" type="ORF">C8N44_10280</name>
</gene>
<dbReference type="Proteomes" id="UP000244069">
    <property type="component" value="Unassembled WGS sequence"/>
</dbReference>
<keyword evidence="3" id="KW-1185">Reference proteome</keyword>
<dbReference type="RefSeq" id="WP_107974508.1">
    <property type="nucleotide sequence ID" value="NZ_BMEZ01000002.1"/>
</dbReference>
<name>A0A2T6B7K4_9RHOB</name>
<dbReference type="AlphaFoldDB" id="A0A2T6B7K4"/>
<evidence type="ECO:0000313" key="3">
    <source>
        <dbReference type="Proteomes" id="UP000244069"/>
    </source>
</evidence>
<reference evidence="2 3" key="1">
    <citation type="submission" date="2018-04" db="EMBL/GenBank/DDBJ databases">
        <title>Genomic Encyclopedia of Archaeal and Bacterial Type Strains, Phase II (KMG-II): from individual species to whole genera.</title>
        <authorList>
            <person name="Goeker M."/>
        </authorList>
    </citation>
    <scope>NUCLEOTIDE SEQUENCE [LARGE SCALE GENOMIC DNA]</scope>
    <source>
        <strain evidence="2 3">DSM 29329</strain>
    </source>
</reference>
<dbReference type="EMBL" id="QBKN01000002">
    <property type="protein sequence ID" value="PTX52035.1"/>
    <property type="molecule type" value="Genomic_DNA"/>
</dbReference>
<proteinExistence type="predicted"/>
<dbReference type="PANTHER" id="PTHR36302">
    <property type="entry name" value="BLR7088 PROTEIN"/>
    <property type="match status" value="1"/>
</dbReference>
<dbReference type="Gene3D" id="2.60.40.1890">
    <property type="entry name" value="PCu(A)C copper chaperone"/>
    <property type="match status" value="1"/>
</dbReference>
<organism evidence="2 3">
    <name type="scientific">Allosediminivita pacifica</name>
    <dbReference type="NCBI Taxonomy" id="1267769"/>
    <lineage>
        <taxon>Bacteria</taxon>
        <taxon>Pseudomonadati</taxon>
        <taxon>Pseudomonadota</taxon>
        <taxon>Alphaproteobacteria</taxon>
        <taxon>Rhodobacterales</taxon>
        <taxon>Paracoccaceae</taxon>
        <taxon>Allosediminivita</taxon>
    </lineage>
</organism>
<dbReference type="OrthoDB" id="9796962at2"/>
<feature type="signal peptide" evidence="1">
    <location>
        <begin position="1"/>
        <end position="20"/>
    </location>
</feature>